<dbReference type="AlphaFoldDB" id="A0AAV0MF89"/>
<evidence type="ECO:0000313" key="2">
    <source>
        <dbReference type="EMBL" id="CAI0445060.1"/>
    </source>
</evidence>
<comment type="caution">
    <text evidence="2">The sequence shown here is derived from an EMBL/GenBank/DDBJ whole genome shotgun (WGS) entry which is preliminary data.</text>
</comment>
<dbReference type="EMBL" id="CAMGYJ010000007">
    <property type="protein sequence ID" value="CAI0445060.1"/>
    <property type="molecule type" value="Genomic_DNA"/>
</dbReference>
<feature type="transmembrane region" description="Helical" evidence="1">
    <location>
        <begin position="65"/>
        <end position="86"/>
    </location>
</feature>
<feature type="non-terminal residue" evidence="2">
    <location>
        <position position="95"/>
    </location>
</feature>
<evidence type="ECO:0000313" key="3">
    <source>
        <dbReference type="Proteomes" id="UP001154282"/>
    </source>
</evidence>
<keyword evidence="1" id="KW-0472">Membrane</keyword>
<proteinExistence type="predicted"/>
<dbReference type="Proteomes" id="UP001154282">
    <property type="component" value="Unassembled WGS sequence"/>
</dbReference>
<accession>A0AAV0MF89</accession>
<keyword evidence="1" id="KW-0812">Transmembrane</keyword>
<protein>
    <submittedName>
        <fullName evidence="2">Uncharacterized protein</fullName>
    </submittedName>
</protein>
<keyword evidence="1" id="KW-1133">Transmembrane helix</keyword>
<evidence type="ECO:0000256" key="1">
    <source>
        <dbReference type="SAM" id="Phobius"/>
    </source>
</evidence>
<name>A0AAV0MF89_9ROSI</name>
<reference evidence="2" key="1">
    <citation type="submission" date="2022-08" db="EMBL/GenBank/DDBJ databases">
        <authorList>
            <person name="Gutierrez-Valencia J."/>
        </authorList>
    </citation>
    <scope>NUCLEOTIDE SEQUENCE</scope>
</reference>
<keyword evidence="3" id="KW-1185">Reference proteome</keyword>
<sequence>MIVQSFTISDISKAQRFVLFSSISYSEKSGNLSCSMDLKGTESAHRGGGCADLSTFEVAIFSIEFVFSVILLGGFISLSFILWIHFCSFEGAAEY</sequence>
<organism evidence="2 3">
    <name type="scientific">Linum tenue</name>
    <dbReference type="NCBI Taxonomy" id="586396"/>
    <lineage>
        <taxon>Eukaryota</taxon>
        <taxon>Viridiplantae</taxon>
        <taxon>Streptophyta</taxon>
        <taxon>Embryophyta</taxon>
        <taxon>Tracheophyta</taxon>
        <taxon>Spermatophyta</taxon>
        <taxon>Magnoliopsida</taxon>
        <taxon>eudicotyledons</taxon>
        <taxon>Gunneridae</taxon>
        <taxon>Pentapetalae</taxon>
        <taxon>rosids</taxon>
        <taxon>fabids</taxon>
        <taxon>Malpighiales</taxon>
        <taxon>Linaceae</taxon>
        <taxon>Linum</taxon>
    </lineage>
</organism>
<gene>
    <name evidence="2" type="ORF">LITE_LOCUS28391</name>
</gene>